<comment type="caution">
    <text evidence="3">The sequence shown here is derived from an EMBL/GenBank/DDBJ whole genome shotgun (WGS) entry which is preliminary data.</text>
</comment>
<evidence type="ECO:0000256" key="1">
    <source>
        <dbReference type="SAM" id="Coils"/>
    </source>
</evidence>
<dbReference type="EMBL" id="CAJNNV010003254">
    <property type="protein sequence ID" value="CAE8588661.1"/>
    <property type="molecule type" value="Genomic_DNA"/>
</dbReference>
<name>A0A813DL85_POLGL</name>
<dbReference type="SMART" id="SM00317">
    <property type="entry name" value="SET"/>
    <property type="match status" value="1"/>
</dbReference>
<dbReference type="PANTHER" id="PTHR47332">
    <property type="entry name" value="SET DOMAIN-CONTAINING PROTEIN 5"/>
    <property type="match status" value="1"/>
</dbReference>
<dbReference type="Pfam" id="PF00856">
    <property type="entry name" value="SET"/>
    <property type="match status" value="1"/>
</dbReference>
<feature type="domain" description="SET" evidence="2">
    <location>
        <begin position="117"/>
        <end position="292"/>
    </location>
</feature>
<dbReference type="Gene3D" id="2.170.270.10">
    <property type="entry name" value="SET domain"/>
    <property type="match status" value="1"/>
</dbReference>
<proteinExistence type="predicted"/>
<dbReference type="CDD" id="cd20071">
    <property type="entry name" value="SET_SMYD"/>
    <property type="match status" value="1"/>
</dbReference>
<sequence>MSATVLEPAAPAWSEFFSSLLEDDPSMDAEMYHQLIVGRGFVDVTKKAVQNRLKRVRDKQRKEHEEVSAQAAKQNLNEKKTKCSVTGPDFELLGDPLSDHGRSTELKLSSDVVLPTGSWEIRKADGKGCGVFANVDIAAGDVILVEEAIVVLSVPDAGNFVASVMKNQEFGDQAAAKMDGMDVAKVMELHDSFADHLTGGVADGVSCEQASKLCEKGKTFMGVFLTNAIPANSRAESAQLALCLNTARFNHSCAPNALYKCADTSESSDKHICVVRALRGIPAGQEICVSYMSVPDDVDFQGAFCMGPRAQRRESIRWLCGCPCMCAACAQDEQKGSASDDRRAEICLNFVTVHRGVEGLARSGGSGVAAAVEGACQEVFDLIKVEGLGVEGLRLIKQMAEDVFKSFQHETRPSPAFRSRAAVWARRLYEINRFMFGAFSNYTVELLRDAQSLAAQADHKSKRK</sequence>
<dbReference type="InterPro" id="IPR001214">
    <property type="entry name" value="SET_dom"/>
</dbReference>
<dbReference type="SUPFAM" id="SSF82199">
    <property type="entry name" value="SET domain"/>
    <property type="match status" value="1"/>
</dbReference>
<dbReference type="InterPro" id="IPR053185">
    <property type="entry name" value="SET_domain_protein"/>
</dbReference>
<feature type="coiled-coil region" evidence="1">
    <location>
        <begin position="46"/>
        <end position="82"/>
    </location>
</feature>
<dbReference type="PANTHER" id="PTHR47332:SF4">
    <property type="entry name" value="SET DOMAIN-CONTAINING PROTEIN 5"/>
    <property type="match status" value="1"/>
</dbReference>
<dbReference type="InterPro" id="IPR046341">
    <property type="entry name" value="SET_dom_sf"/>
</dbReference>
<reference evidence="3" key="1">
    <citation type="submission" date="2021-02" db="EMBL/GenBank/DDBJ databases">
        <authorList>
            <person name="Dougan E. K."/>
            <person name="Rhodes N."/>
            <person name="Thang M."/>
            <person name="Chan C."/>
        </authorList>
    </citation>
    <scope>NUCLEOTIDE SEQUENCE</scope>
</reference>
<dbReference type="OrthoDB" id="265717at2759"/>
<keyword evidence="4" id="KW-1185">Reference proteome</keyword>
<evidence type="ECO:0000313" key="3">
    <source>
        <dbReference type="EMBL" id="CAE8588661.1"/>
    </source>
</evidence>
<organism evidence="3 4">
    <name type="scientific">Polarella glacialis</name>
    <name type="common">Dinoflagellate</name>
    <dbReference type="NCBI Taxonomy" id="89957"/>
    <lineage>
        <taxon>Eukaryota</taxon>
        <taxon>Sar</taxon>
        <taxon>Alveolata</taxon>
        <taxon>Dinophyceae</taxon>
        <taxon>Suessiales</taxon>
        <taxon>Suessiaceae</taxon>
        <taxon>Polarella</taxon>
    </lineage>
</organism>
<evidence type="ECO:0000259" key="2">
    <source>
        <dbReference type="PROSITE" id="PS50280"/>
    </source>
</evidence>
<accession>A0A813DL85</accession>
<dbReference type="Proteomes" id="UP000654075">
    <property type="component" value="Unassembled WGS sequence"/>
</dbReference>
<evidence type="ECO:0000313" key="4">
    <source>
        <dbReference type="Proteomes" id="UP000654075"/>
    </source>
</evidence>
<protein>
    <recommendedName>
        <fullName evidence="2">SET domain-containing protein</fullName>
    </recommendedName>
</protein>
<dbReference type="PROSITE" id="PS50280">
    <property type="entry name" value="SET"/>
    <property type="match status" value="1"/>
</dbReference>
<keyword evidence="1" id="KW-0175">Coiled coil</keyword>
<gene>
    <name evidence="3" type="ORF">PGLA1383_LOCUS7451</name>
</gene>
<dbReference type="AlphaFoldDB" id="A0A813DL85"/>